<sequence length="408" mass="43042">MKRKVLNILMSAAVIASMLAGCGGTSASSPDSSSSFDSASTSDSATTSDSEAESDTAETENGETYKIGVIMYQWTDAQGANIQNYCNYLQENMNVEFQFESTFYDDDAQVSCVENLISAGCDAIISGYDTNIIAAMNTCDTAGVYYAVALDHITEDDFAGSAPGQYFLGGTKQFGGNLGGLGEKYAEAVIASGIDNIGGISFPAWAFSDAPEIYTGFQNALKTAGLTVQDLSFSSGFTAEEVKSATQTLINENSDIQAIFGMSSGLDYVYPALQDTNVKLISMGYDTSVKSLMENGSLIAAGNNNHTQAIASCVARIINALEGNSYSDAESGAYNEGSIVNGVAGYPVIGNLEALEDYETYVVAEDGSKGSVTVEELKNCIISINSEATLADLNTLTNRTVEEVKELR</sequence>
<comment type="similarity">
    <text evidence="2">Belongs to the bacterial solute-binding protein 2 family.</text>
</comment>
<gene>
    <name evidence="7" type="ORF">V6984_15475</name>
</gene>
<reference evidence="7 8" key="1">
    <citation type="submission" date="2024-02" db="EMBL/GenBank/DDBJ databases">
        <title>Bacterial strain from lacustrine sediment.</title>
        <authorList>
            <person name="Petit C."/>
            <person name="Fadhlaoui K."/>
        </authorList>
    </citation>
    <scope>NUCLEOTIDE SEQUENCE [LARGE SCALE GENOMIC DNA]</scope>
    <source>
        <strain evidence="7 8">IPX-CK</strain>
    </source>
</reference>
<dbReference type="Pfam" id="PF13407">
    <property type="entry name" value="Peripla_BP_4"/>
    <property type="match status" value="1"/>
</dbReference>
<evidence type="ECO:0000256" key="2">
    <source>
        <dbReference type="ARBA" id="ARBA00007639"/>
    </source>
</evidence>
<dbReference type="PANTHER" id="PTHR46847:SF1">
    <property type="entry name" value="D-ALLOSE-BINDING PERIPLASMIC PROTEIN-RELATED"/>
    <property type="match status" value="1"/>
</dbReference>
<feature type="chain" id="PRO_5046489225" evidence="5">
    <location>
        <begin position="21"/>
        <end position="408"/>
    </location>
</feature>
<feature type="region of interest" description="Disordered" evidence="4">
    <location>
        <begin position="28"/>
        <end position="60"/>
    </location>
</feature>
<feature type="compositionally biased region" description="Low complexity" evidence="4">
    <location>
        <begin position="28"/>
        <end position="49"/>
    </location>
</feature>
<keyword evidence="3 5" id="KW-0732">Signal</keyword>
<evidence type="ECO:0000256" key="3">
    <source>
        <dbReference type="ARBA" id="ARBA00022729"/>
    </source>
</evidence>
<comment type="subcellular location">
    <subcellularLocation>
        <location evidence="1">Cell envelope</location>
    </subcellularLocation>
</comment>
<organism evidence="7 8">
    <name type="scientific">Kineothrix sedimenti</name>
    <dbReference type="NCBI Taxonomy" id="3123317"/>
    <lineage>
        <taxon>Bacteria</taxon>
        <taxon>Bacillati</taxon>
        <taxon>Bacillota</taxon>
        <taxon>Clostridia</taxon>
        <taxon>Lachnospirales</taxon>
        <taxon>Lachnospiraceae</taxon>
        <taxon>Kineothrix</taxon>
    </lineage>
</organism>
<feature type="domain" description="Periplasmic binding protein" evidence="6">
    <location>
        <begin position="73"/>
        <end position="324"/>
    </location>
</feature>
<name>A0ABZ3ESU7_9FIRM</name>
<protein>
    <submittedName>
        <fullName evidence="7">Substrate-binding domain-containing protein</fullName>
    </submittedName>
</protein>
<proteinExistence type="inferred from homology"/>
<keyword evidence="8" id="KW-1185">Reference proteome</keyword>
<dbReference type="PANTHER" id="PTHR46847">
    <property type="entry name" value="D-ALLOSE-BINDING PERIPLASMIC PROTEIN-RELATED"/>
    <property type="match status" value="1"/>
</dbReference>
<evidence type="ECO:0000313" key="7">
    <source>
        <dbReference type="EMBL" id="XAH72895.1"/>
    </source>
</evidence>
<dbReference type="PROSITE" id="PS51257">
    <property type="entry name" value="PROKAR_LIPOPROTEIN"/>
    <property type="match status" value="1"/>
</dbReference>
<evidence type="ECO:0000259" key="6">
    <source>
        <dbReference type="Pfam" id="PF13407"/>
    </source>
</evidence>
<dbReference type="InterPro" id="IPR025997">
    <property type="entry name" value="SBP_2_dom"/>
</dbReference>
<evidence type="ECO:0000313" key="8">
    <source>
        <dbReference type="Proteomes" id="UP001451571"/>
    </source>
</evidence>
<dbReference type="SUPFAM" id="SSF53822">
    <property type="entry name" value="Periplasmic binding protein-like I"/>
    <property type="match status" value="1"/>
</dbReference>
<dbReference type="InterPro" id="IPR028082">
    <property type="entry name" value="Peripla_BP_I"/>
</dbReference>
<feature type="signal peptide" evidence="5">
    <location>
        <begin position="1"/>
        <end position="20"/>
    </location>
</feature>
<feature type="compositionally biased region" description="Acidic residues" evidence="4">
    <location>
        <begin position="50"/>
        <end position="60"/>
    </location>
</feature>
<evidence type="ECO:0000256" key="1">
    <source>
        <dbReference type="ARBA" id="ARBA00004196"/>
    </source>
</evidence>
<dbReference type="EMBL" id="CP146256">
    <property type="protein sequence ID" value="XAH72895.1"/>
    <property type="molecule type" value="Genomic_DNA"/>
</dbReference>
<accession>A0ABZ3ESU7</accession>
<dbReference type="Gene3D" id="3.40.50.2300">
    <property type="match status" value="2"/>
</dbReference>
<dbReference type="Proteomes" id="UP001451571">
    <property type="component" value="Chromosome"/>
</dbReference>
<evidence type="ECO:0000256" key="5">
    <source>
        <dbReference type="SAM" id="SignalP"/>
    </source>
</evidence>
<evidence type="ECO:0000256" key="4">
    <source>
        <dbReference type="SAM" id="MobiDB-lite"/>
    </source>
</evidence>
<dbReference type="RefSeq" id="WP_342756508.1">
    <property type="nucleotide sequence ID" value="NZ_CP146256.1"/>
</dbReference>